<dbReference type="PROSITE" id="PS00428">
    <property type="entry name" value="FTSW_RODA_SPOVE"/>
    <property type="match status" value="1"/>
</dbReference>
<feature type="transmembrane region" description="Helical" evidence="17">
    <location>
        <begin position="358"/>
        <end position="381"/>
    </location>
</feature>
<dbReference type="GO" id="GO:0032153">
    <property type="term" value="C:cell division site"/>
    <property type="evidence" value="ECO:0007669"/>
    <property type="project" value="TreeGrafter"/>
</dbReference>
<feature type="transmembrane region" description="Helical" evidence="17">
    <location>
        <begin position="324"/>
        <end position="346"/>
    </location>
</feature>
<dbReference type="Pfam" id="PF01098">
    <property type="entry name" value="FTSW_RODA_SPOVE"/>
    <property type="match status" value="1"/>
</dbReference>
<evidence type="ECO:0000256" key="12">
    <source>
        <dbReference type="ARBA" id="ARBA00041185"/>
    </source>
</evidence>
<feature type="transmembrane region" description="Helical" evidence="17">
    <location>
        <begin position="292"/>
        <end position="312"/>
    </location>
</feature>
<dbReference type="GeneID" id="82846216"/>
<evidence type="ECO:0000256" key="14">
    <source>
        <dbReference type="ARBA" id="ARBA00044770"/>
    </source>
</evidence>
<evidence type="ECO:0000256" key="13">
    <source>
        <dbReference type="ARBA" id="ARBA00041418"/>
    </source>
</evidence>
<dbReference type="EMBL" id="CAKE01000001">
    <property type="protein sequence ID" value="CCI80928.1"/>
    <property type="molecule type" value="Genomic_DNA"/>
</dbReference>
<evidence type="ECO:0000256" key="1">
    <source>
        <dbReference type="ARBA" id="ARBA00004141"/>
    </source>
</evidence>
<comment type="function">
    <text evidence="16">Peptidoglycan polymerase that is essential for cell division.</text>
</comment>
<evidence type="ECO:0000256" key="11">
    <source>
        <dbReference type="ARBA" id="ARBA00038053"/>
    </source>
</evidence>
<evidence type="ECO:0000256" key="2">
    <source>
        <dbReference type="ARBA" id="ARBA00022676"/>
    </source>
</evidence>
<dbReference type="PANTHER" id="PTHR30474">
    <property type="entry name" value="CELL CYCLE PROTEIN"/>
    <property type="match status" value="1"/>
</dbReference>
<evidence type="ECO:0000256" key="7">
    <source>
        <dbReference type="ARBA" id="ARBA00022989"/>
    </source>
</evidence>
<evidence type="ECO:0000256" key="16">
    <source>
        <dbReference type="ARBA" id="ARBA00049966"/>
    </source>
</evidence>
<keyword evidence="18" id="KW-0132">Cell division</keyword>
<keyword evidence="6" id="KW-0573">Peptidoglycan synthesis</keyword>
<dbReference type="RefSeq" id="WP_008469492.1">
    <property type="nucleotide sequence ID" value="NZ_AYZP01000001.1"/>
</dbReference>
<dbReference type="GO" id="GO:0015648">
    <property type="term" value="F:lipid-linked peptidoglycan transporter activity"/>
    <property type="evidence" value="ECO:0007669"/>
    <property type="project" value="TreeGrafter"/>
</dbReference>
<evidence type="ECO:0000256" key="9">
    <source>
        <dbReference type="ARBA" id="ARBA00032370"/>
    </source>
</evidence>
<keyword evidence="7 17" id="KW-1133">Transmembrane helix</keyword>
<feature type="transmembrane region" description="Helical" evidence="17">
    <location>
        <begin position="111"/>
        <end position="137"/>
    </location>
</feature>
<feature type="transmembrane region" description="Helical" evidence="17">
    <location>
        <begin position="149"/>
        <end position="169"/>
    </location>
</feature>
<keyword evidence="18" id="KW-0131">Cell cycle</keyword>
<dbReference type="eggNOG" id="COG0772">
    <property type="taxonomic scope" value="Bacteria"/>
</dbReference>
<dbReference type="PANTHER" id="PTHR30474:SF2">
    <property type="entry name" value="PEPTIDOGLYCAN GLYCOSYLTRANSFERASE FTSW-RELATED"/>
    <property type="match status" value="1"/>
</dbReference>
<dbReference type="GO" id="GO:0008955">
    <property type="term" value="F:peptidoglycan glycosyltransferase activity"/>
    <property type="evidence" value="ECO:0007669"/>
    <property type="project" value="UniProtKB-EC"/>
</dbReference>
<feature type="transmembrane region" description="Helical" evidence="17">
    <location>
        <begin position="175"/>
        <end position="193"/>
    </location>
</feature>
<dbReference type="AlphaFoldDB" id="I7IV70"/>
<dbReference type="GO" id="GO:0009252">
    <property type="term" value="P:peptidoglycan biosynthetic process"/>
    <property type="evidence" value="ECO:0007669"/>
    <property type="project" value="UniProtKB-KW"/>
</dbReference>
<dbReference type="EC" id="2.4.99.28" evidence="14"/>
<accession>I7IV70</accession>
<dbReference type="STRING" id="1423758.FC41_GL000307"/>
<evidence type="ECO:0000256" key="17">
    <source>
        <dbReference type="SAM" id="Phobius"/>
    </source>
</evidence>
<keyword evidence="4 17" id="KW-0812">Transmembrane</keyword>
<evidence type="ECO:0000256" key="4">
    <source>
        <dbReference type="ARBA" id="ARBA00022692"/>
    </source>
</evidence>
<dbReference type="GO" id="GO:0008360">
    <property type="term" value="P:regulation of cell shape"/>
    <property type="evidence" value="ECO:0007669"/>
    <property type="project" value="UniProtKB-KW"/>
</dbReference>
<evidence type="ECO:0000256" key="8">
    <source>
        <dbReference type="ARBA" id="ARBA00023136"/>
    </source>
</evidence>
<comment type="similarity">
    <text evidence="11">Belongs to the SEDS family. FtsW subfamily.</text>
</comment>
<comment type="caution">
    <text evidence="18">The sequence shown here is derived from an EMBL/GenBank/DDBJ whole genome shotgun (WGS) entry which is preliminary data.</text>
</comment>
<evidence type="ECO:0000256" key="15">
    <source>
        <dbReference type="ARBA" id="ARBA00049902"/>
    </source>
</evidence>
<sequence>MREKLKYLDYSILIPYLVLCLLGVIMIYSASSDILLVNGFKPDVYMKRQILYFLAAFVVFGIPTFAMKLGIFKNKKFVLGFLAISFLMLLFLVALKIISHGRAAVNGAVGWINLGFINIQPVEIAKLSLVLYLAYVLARRDGKFVPGHIWENLSGPTIISFFMIGLVIIEPDFGGSAILFMIVFVMYSVSGIPTKLAIKWLVALFVAIVLLMVVLLVWSPDFIKNSYQFQRLLAFVHPFKLERTGGAQLVNSYYAIHNGGLFGVGLGNSMQKRGYLPEPYTDFILSIVAEELGVIGAIVLVTLIFFLIWRIMEVGVHAMSQFNALVCFGVATMLFTETLFNVGAVLGLLPITGVTLPFISYGGSSLIVLTAALGIVLNISANEKRKLQESRRVI</sequence>
<feature type="transmembrane region" description="Helical" evidence="17">
    <location>
        <begin position="50"/>
        <end position="70"/>
    </location>
</feature>
<gene>
    <name evidence="18" type="ORF">BN55_03190</name>
</gene>
<dbReference type="InterPro" id="IPR018365">
    <property type="entry name" value="Cell_cycle_FtsW-rel_CS"/>
</dbReference>
<feature type="transmembrane region" description="Helical" evidence="17">
    <location>
        <begin position="200"/>
        <end position="218"/>
    </location>
</feature>
<evidence type="ECO:0000256" key="6">
    <source>
        <dbReference type="ARBA" id="ARBA00022984"/>
    </source>
</evidence>
<organism evidence="18 19">
    <name type="scientific">Lactobacillus hominis DSM 23910 = CRBIP 24.179</name>
    <dbReference type="NCBI Taxonomy" id="1423758"/>
    <lineage>
        <taxon>Bacteria</taxon>
        <taxon>Bacillati</taxon>
        <taxon>Bacillota</taxon>
        <taxon>Bacilli</taxon>
        <taxon>Lactobacillales</taxon>
        <taxon>Lactobacillaceae</taxon>
        <taxon>Lactobacillus</taxon>
    </lineage>
</organism>
<evidence type="ECO:0000256" key="5">
    <source>
        <dbReference type="ARBA" id="ARBA00022960"/>
    </source>
</evidence>
<feature type="transmembrane region" description="Helical" evidence="17">
    <location>
        <begin position="12"/>
        <end position="30"/>
    </location>
</feature>
<feature type="transmembrane region" description="Helical" evidence="17">
    <location>
        <begin position="77"/>
        <end position="99"/>
    </location>
</feature>
<dbReference type="GO" id="GO:0051301">
    <property type="term" value="P:cell division"/>
    <property type="evidence" value="ECO:0007669"/>
    <property type="project" value="UniProtKB-KW"/>
</dbReference>
<comment type="subcellular location">
    <subcellularLocation>
        <location evidence="1">Membrane</location>
        <topology evidence="1">Multi-pass membrane protein</topology>
    </subcellularLocation>
</comment>
<protein>
    <recommendedName>
        <fullName evidence="12">Probable peptidoglycan glycosyltransferase FtsW</fullName>
        <ecNumber evidence="14">2.4.99.28</ecNumber>
    </recommendedName>
    <alternativeName>
        <fullName evidence="13">Cell division protein FtsW</fullName>
    </alternativeName>
    <alternativeName>
        <fullName evidence="10">Cell wall polymerase</fullName>
    </alternativeName>
    <alternativeName>
        <fullName evidence="9">Peptidoglycan polymerase</fullName>
    </alternativeName>
</protein>
<evidence type="ECO:0000313" key="18">
    <source>
        <dbReference type="EMBL" id="CCI80928.1"/>
    </source>
</evidence>
<proteinExistence type="inferred from homology"/>
<evidence type="ECO:0000256" key="10">
    <source>
        <dbReference type="ARBA" id="ARBA00033270"/>
    </source>
</evidence>
<comment type="catalytic activity">
    <reaction evidence="15">
        <text>[GlcNAc-(1-&gt;4)-Mur2Ac(oyl-L-Ala-gamma-D-Glu-L-Lys-D-Ala-D-Ala)](n)-di-trans,octa-cis-undecaprenyl diphosphate + beta-D-GlcNAc-(1-&gt;4)-Mur2Ac(oyl-L-Ala-gamma-D-Glu-L-Lys-D-Ala-D-Ala)-di-trans,octa-cis-undecaprenyl diphosphate = [GlcNAc-(1-&gt;4)-Mur2Ac(oyl-L-Ala-gamma-D-Glu-L-Lys-D-Ala-D-Ala)](n+1)-di-trans,octa-cis-undecaprenyl diphosphate + di-trans,octa-cis-undecaprenyl diphosphate + H(+)</text>
        <dbReference type="Rhea" id="RHEA:23708"/>
        <dbReference type="Rhea" id="RHEA-COMP:9602"/>
        <dbReference type="Rhea" id="RHEA-COMP:9603"/>
        <dbReference type="ChEBI" id="CHEBI:15378"/>
        <dbReference type="ChEBI" id="CHEBI:58405"/>
        <dbReference type="ChEBI" id="CHEBI:60033"/>
        <dbReference type="ChEBI" id="CHEBI:78435"/>
        <dbReference type="EC" id="2.4.99.28"/>
    </reaction>
</comment>
<keyword evidence="8 17" id="KW-0472">Membrane</keyword>
<name>I7IV70_9LACO</name>
<reference evidence="18 19" key="1">
    <citation type="submission" date="2012-06" db="EMBL/GenBank/DDBJ databases">
        <title>Draft Genome Sequence of Lactobacillus hominis Strain CRBIP 24.179T, isolated from human intestine.</title>
        <authorList>
            <person name="Cousin S."/>
            <person name="Ma L."/>
            <person name="Bizet C."/>
            <person name="Loux V."/>
            <person name="Bouchier C."/>
            <person name="Clermont D."/>
            <person name="Creno S."/>
        </authorList>
    </citation>
    <scope>NUCLEOTIDE SEQUENCE [LARGE SCALE GENOMIC DNA]</scope>
    <source>
        <strain evidence="19">CRBIP 24.179T</strain>
    </source>
</reference>
<dbReference type="InterPro" id="IPR001182">
    <property type="entry name" value="FtsW/RodA"/>
</dbReference>
<dbReference type="Proteomes" id="UP000009320">
    <property type="component" value="Unassembled WGS sequence"/>
</dbReference>
<keyword evidence="5" id="KW-0133">Cell shape</keyword>
<evidence type="ECO:0000256" key="3">
    <source>
        <dbReference type="ARBA" id="ARBA00022679"/>
    </source>
</evidence>
<dbReference type="GO" id="GO:0005886">
    <property type="term" value="C:plasma membrane"/>
    <property type="evidence" value="ECO:0007669"/>
    <property type="project" value="TreeGrafter"/>
</dbReference>
<evidence type="ECO:0000313" key="19">
    <source>
        <dbReference type="Proteomes" id="UP000009320"/>
    </source>
</evidence>
<keyword evidence="19" id="KW-1185">Reference proteome</keyword>
<dbReference type="OrthoDB" id="9812661at2"/>
<keyword evidence="3" id="KW-0808">Transferase</keyword>
<keyword evidence="2" id="KW-0328">Glycosyltransferase</keyword>